<dbReference type="Pfam" id="PF17963">
    <property type="entry name" value="Big_9"/>
    <property type="match status" value="1"/>
</dbReference>
<sequence>MHFKIINFFILFLSFNVISKPLAPFISGGYEYEYNTVSRVSIVKVTGASSYKVFFNGDFIGSTTQDTYDYFVPWQKKGDGYFEVQACNESGCSGFSNKLLIHVYPKLYEPIQFDTPRALYTDENFCVDFPMMPYGKNYHPYLQGKMKGSTRGGTQCYTLDRLGSHAYHVKNNFTSFSAVHTIQSILRFRSSDNPQIPELSAPKSTFFRSAFDLTISPVNGAVRYEVYENDALLLSTANNSVLIRPIGYSPITRSLKVRACTEFTCYPFSNEIQIALVDLGPVNVQAPLLAVEGESTCINYEKVNNANRYYFKFRGAGSGTRIGTFHCITPKKPGELGFTITACSSVSCSSESAIISMYVLPKPSLDYNIAMSLSENNIVLGDEVSITYSAPTSTVGNTYYQLFSNDNFVAQNKGSTFTYTPVKVGLESLSIAMCNDRGCNKSSALSKLTVNPPPVVLAPLPKVTLINSKITLAWLQNYESAQYSIIHYGPNNLKRNYLVTPGNKLFDIKDSSKEGEVCFVVIWKENSLSGRSNPVCTLIRAQNTIKSQNTAPHILIQNESFTLAKDLFTFNYNRHMLPFKIEAGENYILSDDKLTLTPLPGYFGEIMAPVIFKDSYGVQSKPYIYKLNIIDGRPITMGDETYKIEYGAAPIWIAPYKLGQADPRGLEIVSTKITWYAEYGQLNVTHEGKIIQYKSVASNCQKESTFIDTFAYTITNSAGLESRPATVKILTRCPYSPEPVAIGDVYQYQKNKPLVANVIDNSCNDGYPKGAILPKRCVPDDYDPYGRKIHMGEITQSPHSGTIVNTYHNGEVLYVPNKDSCVVDWFKYTIVNDTGLKSAPRLVRLDCGTYAPNAESDQVILGSGQEVIIPILSNDTDLNTPALDISAHEIITLPKYGEVSISTDKQSAIYKHDNDSCIRTGLQQDKFEYQIINTQGAVSPPATVKVNTYCHSLAWQSQILELGLSNEFSWALPEGFGCYSPELDKNIVGEGTLTHSFIEEKTYSITWHCKNSALNFSFDKEHLIKVEKEEVIAINIDVPKRVFKQAESTINWHFKSIPKQLFYTTLSVKPPGGSALIALSTVMNNGSGQFAYTFNSPGRYEFYVHACKSSITQVGQVQPCRGLNETSVVVETLDYVFSFEKVGSKYTWTPVHLAMNYDLQKCEANCQLSSNWKQFKVYDRDVTSFKGTMTDSGIYRIRVCFSEGACSGWYSLKEVVPAFALQLANNSFINSIDNIGWTYNTKNTEKYAFSLYVKPPNGKKLEMLIDNVLEKTGTIKYRYASYGLYSFNAKLCSVEVGATRGLEKCSEISDYEVQVHNTKFKLSKSPSALEWSPVSDAEKFVIESALCNEECTSNINLDWNELIILSGSVTSHVLAEGVKRAYRIKTCFSNGTCTAWSYFSNKNKDVLFIHTDILGSSVAETMM</sequence>
<dbReference type="RefSeq" id="WP_192509489.1">
    <property type="nucleotide sequence ID" value="NZ_AQGV01000015.1"/>
</dbReference>
<accession>A0ABR9EH97</accession>
<organism evidence="1 2">
    <name type="scientific">Pseudoalteromonas aurantia 208</name>
    <dbReference type="NCBI Taxonomy" id="1314867"/>
    <lineage>
        <taxon>Bacteria</taxon>
        <taxon>Pseudomonadati</taxon>
        <taxon>Pseudomonadota</taxon>
        <taxon>Gammaproteobacteria</taxon>
        <taxon>Alteromonadales</taxon>
        <taxon>Pseudoalteromonadaceae</taxon>
        <taxon>Pseudoalteromonas</taxon>
    </lineage>
</organism>
<evidence type="ECO:0000313" key="1">
    <source>
        <dbReference type="EMBL" id="MBE0370364.1"/>
    </source>
</evidence>
<keyword evidence="2" id="KW-1185">Reference proteome</keyword>
<dbReference type="EMBL" id="AQGV01000015">
    <property type="protein sequence ID" value="MBE0370364.1"/>
    <property type="molecule type" value="Genomic_DNA"/>
</dbReference>
<evidence type="ECO:0000313" key="2">
    <source>
        <dbReference type="Proteomes" id="UP000615755"/>
    </source>
</evidence>
<proteinExistence type="predicted"/>
<gene>
    <name evidence="1" type="ORF">PAUR_b0383</name>
</gene>
<protein>
    <submittedName>
        <fullName evidence="1">Uncharacterized protein</fullName>
    </submittedName>
</protein>
<name>A0ABR9EH97_9GAMM</name>
<reference evidence="1 2" key="1">
    <citation type="submission" date="2015-03" db="EMBL/GenBank/DDBJ databases">
        <title>Genome sequence of Pseudoalteromonas aurantia.</title>
        <authorList>
            <person name="Xie B.-B."/>
            <person name="Rong J.-C."/>
            <person name="Qin Q.-L."/>
            <person name="Zhang Y.-Z."/>
        </authorList>
    </citation>
    <scope>NUCLEOTIDE SEQUENCE [LARGE SCALE GENOMIC DNA]</scope>
    <source>
        <strain evidence="1 2">208</strain>
    </source>
</reference>
<dbReference type="Proteomes" id="UP000615755">
    <property type="component" value="Unassembled WGS sequence"/>
</dbReference>
<comment type="caution">
    <text evidence="1">The sequence shown here is derived from an EMBL/GenBank/DDBJ whole genome shotgun (WGS) entry which is preliminary data.</text>
</comment>